<feature type="transmembrane region" description="Helical" evidence="1">
    <location>
        <begin position="52"/>
        <end position="74"/>
    </location>
</feature>
<dbReference type="Gene3D" id="1.20.1070.10">
    <property type="entry name" value="Rhodopsin 7-helix transmembrane proteins"/>
    <property type="match status" value="1"/>
</dbReference>
<feature type="transmembrane region" description="Helical" evidence="1">
    <location>
        <begin position="347"/>
        <end position="368"/>
    </location>
</feature>
<feature type="transmembrane region" description="Helical" evidence="1">
    <location>
        <begin position="272"/>
        <end position="291"/>
    </location>
</feature>
<feature type="transmembrane region" description="Helical" evidence="1">
    <location>
        <begin position="214"/>
        <end position="234"/>
    </location>
</feature>
<proteinExistence type="predicted"/>
<evidence type="ECO:0000313" key="2">
    <source>
        <dbReference type="EMBL" id="KAF1752019.1"/>
    </source>
</evidence>
<dbReference type="GeneID" id="9818992"/>
<dbReference type="InterPro" id="IPR019426">
    <property type="entry name" value="7TM_GPCR_serpentine_rcpt_Srv"/>
</dbReference>
<dbReference type="CTD" id="9818992"/>
<feature type="transmembrane region" description="Helical" evidence="1">
    <location>
        <begin position="81"/>
        <end position="102"/>
    </location>
</feature>
<dbReference type="PANTHER" id="PTHR31748:SF1">
    <property type="entry name" value="SERPENTINE RECEPTOR, CLASS V"/>
    <property type="match status" value="1"/>
</dbReference>
<name>A0A6A5GC90_CAERE</name>
<keyword evidence="1" id="KW-0812">Transmembrane</keyword>
<dbReference type="RefSeq" id="XP_053581542.1">
    <property type="nucleotide sequence ID" value="XM_053732629.1"/>
</dbReference>
<dbReference type="SUPFAM" id="SSF81321">
    <property type="entry name" value="Family A G protein-coupled receptor-like"/>
    <property type="match status" value="2"/>
</dbReference>
<organism evidence="2 3">
    <name type="scientific">Caenorhabditis remanei</name>
    <name type="common">Caenorhabditis vulgaris</name>
    <dbReference type="NCBI Taxonomy" id="31234"/>
    <lineage>
        <taxon>Eukaryota</taxon>
        <taxon>Metazoa</taxon>
        <taxon>Ecdysozoa</taxon>
        <taxon>Nematoda</taxon>
        <taxon>Chromadorea</taxon>
        <taxon>Rhabditida</taxon>
        <taxon>Rhabditina</taxon>
        <taxon>Rhabditomorpha</taxon>
        <taxon>Rhabditoidea</taxon>
        <taxon>Rhabditidae</taxon>
        <taxon>Peloderinae</taxon>
        <taxon>Caenorhabditis</taxon>
    </lineage>
</organism>
<evidence type="ECO:0000256" key="1">
    <source>
        <dbReference type="SAM" id="Phobius"/>
    </source>
</evidence>
<feature type="transmembrane region" description="Helical" evidence="1">
    <location>
        <begin position="303"/>
        <end position="321"/>
    </location>
</feature>
<dbReference type="EMBL" id="WUAV01000005">
    <property type="protein sequence ID" value="KAF1752019.1"/>
    <property type="molecule type" value="Genomic_DNA"/>
</dbReference>
<evidence type="ECO:0000313" key="3">
    <source>
        <dbReference type="Proteomes" id="UP000483820"/>
    </source>
</evidence>
<accession>A0A6A5GC90</accession>
<dbReference type="Pfam" id="PF10323">
    <property type="entry name" value="7TM_GPCR_Srv"/>
    <property type="match status" value="2"/>
</dbReference>
<keyword evidence="1" id="KW-0472">Membrane</keyword>
<keyword evidence="1" id="KW-1133">Transmembrane helix</keyword>
<feature type="transmembrane region" description="Helical" evidence="1">
    <location>
        <begin position="246"/>
        <end position="266"/>
    </location>
</feature>
<dbReference type="Proteomes" id="UP000483820">
    <property type="component" value="Chromosome V"/>
</dbReference>
<reference evidence="2 3" key="1">
    <citation type="submission" date="2019-12" db="EMBL/GenBank/DDBJ databases">
        <title>Chromosome-level assembly of the Caenorhabditis remanei genome.</title>
        <authorList>
            <person name="Teterina A.A."/>
            <person name="Willis J.H."/>
            <person name="Phillips P.C."/>
        </authorList>
    </citation>
    <scope>NUCLEOTIDE SEQUENCE [LARGE SCALE GENOMIC DNA]</scope>
    <source>
        <strain evidence="2 3">PX506</strain>
        <tissue evidence="2">Whole organism</tissue>
    </source>
</reference>
<dbReference type="PANTHER" id="PTHR31748">
    <property type="entry name" value="SERPENTINE RECEPTOR, CLASS V"/>
    <property type="match status" value="1"/>
</dbReference>
<feature type="transmembrane region" description="Helical" evidence="1">
    <location>
        <begin position="169"/>
        <end position="194"/>
    </location>
</feature>
<feature type="transmembrane region" description="Helical" evidence="1">
    <location>
        <begin position="127"/>
        <end position="149"/>
    </location>
</feature>
<comment type="caution">
    <text evidence="2">The sequence shown here is derived from an EMBL/GenBank/DDBJ whole genome shotgun (WGS) entry which is preliminary data.</text>
</comment>
<sequence>MFVGIIVDMISAINMFTGQVIPAKRWLEPFLIHNQNWLGSIFFVITYGGRCIQGATATILSFCRVCAVCFPIFYQKLGQPYYIYTMQVLQLLGGLVALLLLWPDDYEYILEDNGLYSVGSDETNADWFYNFVAIMEVFFVIAIVLNNLITYTMFKLKFNKMNNVVYDNFPAWFLIAESLSLVILLAITVVSFAVYFVEIQILFTSRNTTFKVPFYRLMFVGIMVDMTSAINLFVLQIIPAREWLSFFYFTNESWLGAIFYAITYGGRCVQGATATILSFCRVSAVCFPMFYQKVRLSYAKYTYTMQAIQLSGAVAAVFLLLPREYKYVNENGGYYSAFVNNEFRKPFYNFVAVLEVFFVLAIVVNNLVTYITYKLKKVGEARDSNTNLDFKSM</sequence>
<dbReference type="KEGG" id="crq:GCK72_018573"/>
<gene>
    <name evidence="2" type="ORF">GCK72_018573</name>
</gene>
<protein>
    <submittedName>
        <fullName evidence="2">Uncharacterized protein</fullName>
    </submittedName>
</protein>
<dbReference type="AlphaFoldDB" id="A0A6A5GC90"/>